<accession>A0AAE0JLW5</accession>
<dbReference type="AlphaFoldDB" id="A0AAE0JLW5"/>
<keyword evidence="1" id="KW-0677">Repeat</keyword>
<evidence type="ECO:0000256" key="2">
    <source>
        <dbReference type="ARBA" id="ARBA00023043"/>
    </source>
</evidence>
<dbReference type="SMART" id="SM00248">
    <property type="entry name" value="ANK"/>
    <property type="match status" value="6"/>
</dbReference>
<evidence type="ECO:0000313" key="4">
    <source>
        <dbReference type="EMBL" id="KAK3352054.1"/>
    </source>
</evidence>
<dbReference type="InterPro" id="IPR036770">
    <property type="entry name" value="Ankyrin_rpt-contain_sf"/>
</dbReference>
<reference evidence="4" key="2">
    <citation type="submission" date="2023-06" db="EMBL/GenBank/DDBJ databases">
        <authorList>
            <consortium name="Lawrence Berkeley National Laboratory"/>
            <person name="Haridas S."/>
            <person name="Hensen N."/>
            <person name="Bonometti L."/>
            <person name="Westerberg I."/>
            <person name="Brannstrom I.O."/>
            <person name="Guillou S."/>
            <person name="Cros-Aarteil S."/>
            <person name="Calhoun S."/>
            <person name="Kuo A."/>
            <person name="Mondo S."/>
            <person name="Pangilinan J."/>
            <person name="Riley R."/>
            <person name="Labutti K."/>
            <person name="Andreopoulos B."/>
            <person name="Lipzen A."/>
            <person name="Chen C."/>
            <person name="Yanf M."/>
            <person name="Daum C."/>
            <person name="Ng V."/>
            <person name="Clum A."/>
            <person name="Steindorff A."/>
            <person name="Ohm R."/>
            <person name="Martin F."/>
            <person name="Silar P."/>
            <person name="Natvig D."/>
            <person name="Lalanne C."/>
            <person name="Gautier V."/>
            <person name="Ament-Velasquez S.L."/>
            <person name="Kruys A."/>
            <person name="Hutchinson M.I."/>
            <person name="Powell A.J."/>
            <person name="Barry K."/>
            <person name="Miller A.N."/>
            <person name="Grigoriev I.V."/>
            <person name="Debuchy R."/>
            <person name="Gladieux P."/>
            <person name="Thoren M.H."/>
            <person name="Johannesson H."/>
        </authorList>
    </citation>
    <scope>NUCLEOTIDE SEQUENCE</scope>
    <source>
        <strain evidence="4">CBS 560.94</strain>
    </source>
</reference>
<protein>
    <submittedName>
        <fullName evidence="4">Uncharacterized protein</fullName>
    </submittedName>
</protein>
<name>A0AAE0JLW5_9PEZI</name>
<evidence type="ECO:0000313" key="5">
    <source>
        <dbReference type="Proteomes" id="UP001278500"/>
    </source>
</evidence>
<dbReference type="SUPFAM" id="SSF48403">
    <property type="entry name" value="Ankyrin repeat"/>
    <property type="match status" value="1"/>
</dbReference>
<evidence type="ECO:0000256" key="3">
    <source>
        <dbReference type="SAM" id="MobiDB-lite"/>
    </source>
</evidence>
<keyword evidence="5" id="KW-1185">Reference proteome</keyword>
<organism evidence="4 5">
    <name type="scientific">Neurospora tetraspora</name>
    <dbReference type="NCBI Taxonomy" id="94610"/>
    <lineage>
        <taxon>Eukaryota</taxon>
        <taxon>Fungi</taxon>
        <taxon>Dikarya</taxon>
        <taxon>Ascomycota</taxon>
        <taxon>Pezizomycotina</taxon>
        <taxon>Sordariomycetes</taxon>
        <taxon>Sordariomycetidae</taxon>
        <taxon>Sordariales</taxon>
        <taxon>Sordariaceae</taxon>
        <taxon>Neurospora</taxon>
    </lineage>
</organism>
<dbReference type="InterPro" id="IPR002110">
    <property type="entry name" value="Ankyrin_rpt"/>
</dbReference>
<dbReference type="PANTHER" id="PTHR24198">
    <property type="entry name" value="ANKYRIN REPEAT AND PROTEIN KINASE DOMAIN-CONTAINING PROTEIN"/>
    <property type="match status" value="1"/>
</dbReference>
<dbReference type="EMBL" id="JAUEPP010000002">
    <property type="protein sequence ID" value="KAK3352054.1"/>
    <property type="molecule type" value="Genomic_DNA"/>
</dbReference>
<comment type="caution">
    <text evidence="4">The sequence shown here is derived from an EMBL/GenBank/DDBJ whole genome shotgun (WGS) entry which is preliminary data.</text>
</comment>
<dbReference type="RefSeq" id="XP_062685349.1">
    <property type="nucleotide sequence ID" value="XM_062820970.1"/>
</dbReference>
<dbReference type="Gene3D" id="1.25.40.20">
    <property type="entry name" value="Ankyrin repeat-containing domain"/>
    <property type="match status" value="2"/>
</dbReference>
<gene>
    <name evidence="4" type="ORF">B0H65DRAFT_143621</name>
</gene>
<dbReference type="Proteomes" id="UP001278500">
    <property type="component" value="Unassembled WGS sequence"/>
</dbReference>
<keyword evidence="2" id="KW-0040">ANK repeat</keyword>
<evidence type="ECO:0000256" key="1">
    <source>
        <dbReference type="ARBA" id="ARBA00022737"/>
    </source>
</evidence>
<dbReference type="GeneID" id="87858124"/>
<sequence length="519" mass="58366">MDTNVPRTAQGRPYLPPEIHLMISGFLEDHGRWDTLAVLSRSSNRLRSIYEPRLYRTTKHANNPYWYPYELWRKDPARDSNNLVKALMWGITNESVPVMAQAKAYGADINARVKGCHGKDSYYDYYHGSFRHGLGTMLQHAVQNGRDRSVVYLIKEGAVINTPGEAAVDMCNCTARASYREPKHKCSTLHLALCRGHLPSAKLIMDYLGPAALEESKMFDRCLILQTAMHTAIAKKEIEFLTAMLEYPSDRDLVNVVSPHNRQTVLEEALLRAARSPSFLRTIIPTLVHQGGASLGPYPAGSRHAGKSPLLHVIRLGGYVTAQHLLRLGCNPDGKPPIPVDQNWLTPLHRLIPNKEAYRGETPEWMDGGVGYRRGDQRRRKRVNETIEALVRSGASLMIKATQFNSTPLENAISHGAPFLSLPRRVAAYKLLKLLLKHVKEGKITEAAREEAEKCMEQIKEDLRAEHALYDLSDERVRVGPGPRRGDDDEDDGRAQPIRLGWKSWSRGANGGRLVRSRD</sequence>
<feature type="region of interest" description="Disordered" evidence="3">
    <location>
        <begin position="474"/>
        <end position="519"/>
    </location>
</feature>
<proteinExistence type="predicted"/>
<reference evidence="4" key="1">
    <citation type="journal article" date="2023" name="Mol. Phylogenet. Evol.">
        <title>Genome-scale phylogeny and comparative genomics of the fungal order Sordariales.</title>
        <authorList>
            <person name="Hensen N."/>
            <person name="Bonometti L."/>
            <person name="Westerberg I."/>
            <person name="Brannstrom I.O."/>
            <person name="Guillou S."/>
            <person name="Cros-Aarteil S."/>
            <person name="Calhoun S."/>
            <person name="Haridas S."/>
            <person name="Kuo A."/>
            <person name="Mondo S."/>
            <person name="Pangilinan J."/>
            <person name="Riley R."/>
            <person name="LaButti K."/>
            <person name="Andreopoulos B."/>
            <person name="Lipzen A."/>
            <person name="Chen C."/>
            <person name="Yan M."/>
            <person name="Daum C."/>
            <person name="Ng V."/>
            <person name="Clum A."/>
            <person name="Steindorff A."/>
            <person name="Ohm R.A."/>
            <person name="Martin F."/>
            <person name="Silar P."/>
            <person name="Natvig D.O."/>
            <person name="Lalanne C."/>
            <person name="Gautier V."/>
            <person name="Ament-Velasquez S.L."/>
            <person name="Kruys A."/>
            <person name="Hutchinson M.I."/>
            <person name="Powell A.J."/>
            <person name="Barry K."/>
            <person name="Miller A.N."/>
            <person name="Grigoriev I.V."/>
            <person name="Debuchy R."/>
            <person name="Gladieux P."/>
            <person name="Hiltunen Thoren M."/>
            <person name="Johannesson H."/>
        </authorList>
    </citation>
    <scope>NUCLEOTIDE SEQUENCE</scope>
    <source>
        <strain evidence="4">CBS 560.94</strain>
    </source>
</reference>
<dbReference type="PANTHER" id="PTHR24198:SF165">
    <property type="entry name" value="ANKYRIN REPEAT-CONTAINING PROTEIN-RELATED"/>
    <property type="match status" value="1"/>
</dbReference>